<keyword evidence="3" id="KW-0804">Transcription</keyword>
<dbReference type="Gene3D" id="1.10.357.10">
    <property type="entry name" value="Tetracycline Repressor, domain 2"/>
    <property type="match status" value="1"/>
</dbReference>
<dbReference type="PANTHER" id="PTHR30055:SF234">
    <property type="entry name" value="HTH-TYPE TRANSCRIPTIONAL REGULATOR BETI"/>
    <property type="match status" value="1"/>
</dbReference>
<dbReference type="InterPro" id="IPR001647">
    <property type="entry name" value="HTH_TetR"/>
</dbReference>
<proteinExistence type="predicted"/>
<accession>A0ABW4USB0</accession>
<feature type="DNA-binding region" description="H-T-H motif" evidence="4">
    <location>
        <begin position="39"/>
        <end position="58"/>
    </location>
</feature>
<evidence type="ECO:0000313" key="7">
    <source>
        <dbReference type="Proteomes" id="UP001597403"/>
    </source>
</evidence>
<dbReference type="InterPro" id="IPR050109">
    <property type="entry name" value="HTH-type_TetR-like_transc_reg"/>
</dbReference>
<dbReference type="SUPFAM" id="SSF46689">
    <property type="entry name" value="Homeodomain-like"/>
    <property type="match status" value="1"/>
</dbReference>
<keyword evidence="7" id="KW-1185">Reference proteome</keyword>
<name>A0ABW4USB0_9BACL</name>
<dbReference type="Pfam" id="PF00440">
    <property type="entry name" value="TetR_N"/>
    <property type="match status" value="1"/>
</dbReference>
<evidence type="ECO:0000256" key="1">
    <source>
        <dbReference type="ARBA" id="ARBA00023015"/>
    </source>
</evidence>
<dbReference type="PROSITE" id="PS50977">
    <property type="entry name" value="HTH_TETR_2"/>
    <property type="match status" value="1"/>
</dbReference>
<keyword evidence="2 4" id="KW-0238">DNA-binding</keyword>
<dbReference type="EMBL" id="JBHUGF010000010">
    <property type="protein sequence ID" value="MFD1990422.1"/>
    <property type="molecule type" value="Genomic_DNA"/>
</dbReference>
<dbReference type="Proteomes" id="UP001597403">
    <property type="component" value="Unassembled WGS sequence"/>
</dbReference>
<dbReference type="InterPro" id="IPR009057">
    <property type="entry name" value="Homeodomain-like_sf"/>
</dbReference>
<dbReference type="PRINTS" id="PR00455">
    <property type="entry name" value="HTHTETR"/>
</dbReference>
<evidence type="ECO:0000256" key="4">
    <source>
        <dbReference type="PROSITE-ProRule" id="PRU00335"/>
    </source>
</evidence>
<keyword evidence="1" id="KW-0805">Transcription regulation</keyword>
<comment type="caution">
    <text evidence="6">The sequence shown here is derived from an EMBL/GenBank/DDBJ whole genome shotgun (WGS) entry which is preliminary data.</text>
</comment>
<evidence type="ECO:0000256" key="2">
    <source>
        <dbReference type="ARBA" id="ARBA00023125"/>
    </source>
</evidence>
<feature type="domain" description="HTH tetR-type" evidence="5">
    <location>
        <begin position="16"/>
        <end position="76"/>
    </location>
</feature>
<sequence>MDHPNTTYRSERRDAAENRKRILDVAFKLFEIHGVEEVSMNQIATEAQIGSGTLYRRYRNKSELCSELIQDNANLLFDNIEKYLQSHLSSTGKERLRGLLSLFIQFREKNVQLLTGIENSNDRGIEQQNKSPLYNRLHHILCTLFEEISPENEHSFALFQADMLMSALRNDSYVFQKNVRGHSSDYILEHICNIFIP</sequence>
<protein>
    <submittedName>
        <fullName evidence="6">TetR/AcrR family transcriptional regulator</fullName>
    </submittedName>
</protein>
<evidence type="ECO:0000259" key="5">
    <source>
        <dbReference type="PROSITE" id="PS50977"/>
    </source>
</evidence>
<evidence type="ECO:0000313" key="6">
    <source>
        <dbReference type="EMBL" id="MFD1990422.1"/>
    </source>
</evidence>
<gene>
    <name evidence="6" type="ORF">ACFSGI_10660</name>
</gene>
<dbReference type="RefSeq" id="WP_204824113.1">
    <property type="nucleotide sequence ID" value="NZ_JBHUGF010000010.1"/>
</dbReference>
<organism evidence="6 7">
    <name type="scientific">Paenibacillus nicotianae</name>
    <dbReference type="NCBI Taxonomy" id="1526551"/>
    <lineage>
        <taxon>Bacteria</taxon>
        <taxon>Bacillati</taxon>
        <taxon>Bacillota</taxon>
        <taxon>Bacilli</taxon>
        <taxon>Bacillales</taxon>
        <taxon>Paenibacillaceae</taxon>
        <taxon>Paenibacillus</taxon>
    </lineage>
</organism>
<evidence type="ECO:0000256" key="3">
    <source>
        <dbReference type="ARBA" id="ARBA00023163"/>
    </source>
</evidence>
<reference evidence="7" key="1">
    <citation type="journal article" date="2019" name="Int. J. Syst. Evol. Microbiol.">
        <title>The Global Catalogue of Microorganisms (GCM) 10K type strain sequencing project: providing services to taxonomists for standard genome sequencing and annotation.</title>
        <authorList>
            <consortium name="The Broad Institute Genomics Platform"/>
            <consortium name="The Broad Institute Genome Sequencing Center for Infectious Disease"/>
            <person name="Wu L."/>
            <person name="Ma J."/>
        </authorList>
    </citation>
    <scope>NUCLEOTIDE SEQUENCE [LARGE SCALE GENOMIC DNA]</scope>
    <source>
        <strain evidence="7">CGMCC 1.15067</strain>
    </source>
</reference>
<dbReference type="PANTHER" id="PTHR30055">
    <property type="entry name" value="HTH-TYPE TRANSCRIPTIONAL REGULATOR RUTR"/>
    <property type="match status" value="1"/>
</dbReference>